<evidence type="ECO:0000259" key="10">
    <source>
        <dbReference type="Pfam" id="PF12704"/>
    </source>
</evidence>
<dbReference type="InterPro" id="IPR050250">
    <property type="entry name" value="Macrolide_Exporter_MacB"/>
</dbReference>
<proteinExistence type="inferred from homology"/>
<evidence type="ECO:0000256" key="7">
    <source>
        <dbReference type="SAM" id="MobiDB-lite"/>
    </source>
</evidence>
<comment type="subcellular location">
    <subcellularLocation>
        <location evidence="1">Cell membrane</location>
        <topology evidence="1">Multi-pass membrane protein</topology>
    </subcellularLocation>
</comment>
<feature type="domain" description="ABC3 transporter permease C-terminal" evidence="9">
    <location>
        <begin position="297"/>
        <end position="420"/>
    </location>
</feature>
<dbReference type="InterPro" id="IPR025857">
    <property type="entry name" value="MacB_PCD"/>
</dbReference>
<accession>A0ABV0IK09</accession>
<dbReference type="Pfam" id="PF02687">
    <property type="entry name" value="FtsX"/>
    <property type="match status" value="1"/>
</dbReference>
<evidence type="ECO:0000256" key="2">
    <source>
        <dbReference type="ARBA" id="ARBA00022475"/>
    </source>
</evidence>
<gene>
    <name evidence="11" type="ORF">ABDK96_12435</name>
</gene>
<evidence type="ECO:0000256" key="5">
    <source>
        <dbReference type="ARBA" id="ARBA00023136"/>
    </source>
</evidence>
<evidence type="ECO:0000313" key="12">
    <source>
        <dbReference type="Proteomes" id="UP001484097"/>
    </source>
</evidence>
<dbReference type="PANTHER" id="PTHR30572:SF4">
    <property type="entry name" value="ABC TRANSPORTER PERMEASE YTRF"/>
    <property type="match status" value="1"/>
</dbReference>
<feature type="transmembrane region" description="Helical" evidence="8">
    <location>
        <begin position="339"/>
        <end position="366"/>
    </location>
</feature>
<keyword evidence="3 8" id="KW-0812">Transmembrane</keyword>
<dbReference type="EMBL" id="JBDXMX010000005">
    <property type="protein sequence ID" value="MEO9248489.1"/>
    <property type="molecule type" value="Genomic_DNA"/>
</dbReference>
<comment type="similarity">
    <text evidence="6">Belongs to the ABC-4 integral membrane protein family.</text>
</comment>
<evidence type="ECO:0000256" key="1">
    <source>
        <dbReference type="ARBA" id="ARBA00004651"/>
    </source>
</evidence>
<feature type="domain" description="MacB-like periplasmic core" evidence="10">
    <location>
        <begin position="21"/>
        <end position="226"/>
    </location>
</feature>
<evidence type="ECO:0000259" key="9">
    <source>
        <dbReference type="Pfam" id="PF02687"/>
    </source>
</evidence>
<dbReference type="InterPro" id="IPR003838">
    <property type="entry name" value="ABC3_permease_C"/>
</dbReference>
<evidence type="ECO:0000256" key="4">
    <source>
        <dbReference type="ARBA" id="ARBA00022989"/>
    </source>
</evidence>
<comment type="caution">
    <text evidence="11">The sequence shown here is derived from an EMBL/GenBank/DDBJ whole genome shotgun (WGS) entry which is preliminary data.</text>
</comment>
<keyword evidence="12" id="KW-1185">Reference proteome</keyword>
<dbReference type="Proteomes" id="UP001484097">
    <property type="component" value="Unassembled WGS sequence"/>
</dbReference>
<sequence length="427" mass="44501">MRSVDVVKTALGNTMRSKTRTFLTVIAIVIGAFTLTLTSGLGAGINKYVDSMVSGFGETDQIYVMPGADPSQQMSTSTEPQEYDPQEAGSTGEFGMQMLTDDDIETIEGIDSVSDVEPIVFVTADYLETEAGDQFVVNSLGFPSDGESMELAAGELPDPEASEITVPETWLPAFDTEDPNAVLGQTVTIGLKDLAQQEQTIDAEVVGVSEQAISGVGGSPMPSSSLNQELNDVQNSGLEVDQPQTYVQAVATVDNLAENETAVKQALSDEGLMGLTLEDQLGVITGIIDTVTWVLNGFALIALLAASFGIVNTLLMSVQERTREIGLMKALGMGRGKVFGLFSTEAVLLGVMGSVIGVGLGVAIGVGGNAALVNGPLSGVAGLSLFAVDPLSIVLIVALILVIAFLAGTMPAARAAQKDPIEALRYE</sequence>
<reference evidence="11 12" key="1">
    <citation type="submission" date="2024-05" db="EMBL/GenBank/DDBJ databases">
        <authorList>
            <person name="Yi C."/>
        </authorList>
    </citation>
    <scope>NUCLEOTIDE SEQUENCE [LARGE SCALE GENOMIC DNA]</scope>
    <source>
        <strain evidence="11 12">XS13</strain>
    </source>
</reference>
<dbReference type="PANTHER" id="PTHR30572">
    <property type="entry name" value="MEMBRANE COMPONENT OF TRANSPORTER-RELATED"/>
    <property type="match status" value="1"/>
</dbReference>
<feature type="region of interest" description="Disordered" evidence="7">
    <location>
        <begin position="68"/>
        <end position="88"/>
    </location>
</feature>
<keyword evidence="2" id="KW-1003">Cell membrane</keyword>
<keyword evidence="5 8" id="KW-0472">Membrane</keyword>
<dbReference type="RefSeq" id="WP_347921079.1">
    <property type="nucleotide sequence ID" value="NZ_JBDXMX010000005.1"/>
</dbReference>
<name>A0ABV0IK09_9MICC</name>
<feature type="transmembrane region" description="Helical" evidence="8">
    <location>
        <begin position="21"/>
        <end position="45"/>
    </location>
</feature>
<feature type="transmembrane region" description="Helical" evidence="8">
    <location>
        <begin position="386"/>
        <end position="408"/>
    </location>
</feature>
<feature type="transmembrane region" description="Helical" evidence="8">
    <location>
        <begin position="293"/>
        <end position="318"/>
    </location>
</feature>
<feature type="compositionally biased region" description="Polar residues" evidence="7">
    <location>
        <begin position="70"/>
        <end position="80"/>
    </location>
</feature>
<evidence type="ECO:0000313" key="11">
    <source>
        <dbReference type="EMBL" id="MEO9248489.1"/>
    </source>
</evidence>
<protein>
    <submittedName>
        <fullName evidence="11">ABC transporter permease</fullName>
    </submittedName>
</protein>
<evidence type="ECO:0000256" key="6">
    <source>
        <dbReference type="ARBA" id="ARBA00038076"/>
    </source>
</evidence>
<evidence type="ECO:0000256" key="3">
    <source>
        <dbReference type="ARBA" id="ARBA00022692"/>
    </source>
</evidence>
<organism evidence="11 12">
    <name type="scientific">Citricoccus nitrophenolicus</name>
    <dbReference type="NCBI Taxonomy" id="863575"/>
    <lineage>
        <taxon>Bacteria</taxon>
        <taxon>Bacillati</taxon>
        <taxon>Actinomycetota</taxon>
        <taxon>Actinomycetes</taxon>
        <taxon>Micrococcales</taxon>
        <taxon>Micrococcaceae</taxon>
        <taxon>Citricoccus</taxon>
    </lineage>
</organism>
<evidence type="ECO:0000256" key="8">
    <source>
        <dbReference type="SAM" id="Phobius"/>
    </source>
</evidence>
<keyword evidence="4 8" id="KW-1133">Transmembrane helix</keyword>
<dbReference type="Pfam" id="PF12704">
    <property type="entry name" value="MacB_PCD"/>
    <property type="match status" value="1"/>
</dbReference>